<keyword evidence="10" id="KW-0460">Magnesium</keyword>
<evidence type="ECO:0000256" key="12">
    <source>
        <dbReference type="ARBA" id="ARBA00048679"/>
    </source>
</evidence>
<dbReference type="SUPFAM" id="SSF46785">
    <property type="entry name" value="Winged helix' DNA-binding domain"/>
    <property type="match status" value="1"/>
</dbReference>
<dbReference type="PROSITE" id="PS00109">
    <property type="entry name" value="PROTEIN_KINASE_TYR"/>
    <property type="match status" value="1"/>
</dbReference>
<dbReference type="Pfam" id="PF09202">
    <property type="entry name" value="Rio2_N"/>
    <property type="match status" value="1"/>
</dbReference>
<keyword evidence="6" id="KW-0479">Metal-binding</keyword>
<dbReference type="InterPro" id="IPR018935">
    <property type="entry name" value="RIO_kinase_CS"/>
</dbReference>
<proteinExistence type="inferred from homology"/>
<dbReference type="SUPFAM" id="SSF56112">
    <property type="entry name" value="Protein kinase-like (PK-like)"/>
    <property type="match status" value="1"/>
</dbReference>
<dbReference type="InterPro" id="IPR000719">
    <property type="entry name" value="Prot_kinase_dom"/>
</dbReference>
<organism evidence="15">
    <name type="scientific">Ignisphaera aggregans</name>
    <dbReference type="NCBI Taxonomy" id="334771"/>
    <lineage>
        <taxon>Archaea</taxon>
        <taxon>Thermoproteota</taxon>
        <taxon>Thermoprotei</taxon>
        <taxon>Desulfurococcales</taxon>
        <taxon>Desulfurococcaceae</taxon>
        <taxon>Ignisphaera</taxon>
    </lineage>
</organism>
<evidence type="ECO:0000256" key="10">
    <source>
        <dbReference type="ARBA" id="ARBA00022842"/>
    </source>
</evidence>
<evidence type="ECO:0000256" key="2">
    <source>
        <dbReference type="ARBA" id="ARBA00009196"/>
    </source>
</evidence>
<comment type="similarity">
    <text evidence="2">Belongs to the protein kinase superfamily. RIO-type Ser/Thr kinase family.</text>
</comment>
<keyword evidence="8 15" id="KW-0418">Kinase</keyword>
<comment type="catalytic activity">
    <reaction evidence="11">
        <text>L-threonyl-[protein] + ATP = O-phospho-L-threonyl-[protein] + ADP + H(+)</text>
        <dbReference type="Rhea" id="RHEA:46608"/>
        <dbReference type="Rhea" id="RHEA-COMP:11060"/>
        <dbReference type="Rhea" id="RHEA-COMP:11605"/>
        <dbReference type="ChEBI" id="CHEBI:15378"/>
        <dbReference type="ChEBI" id="CHEBI:30013"/>
        <dbReference type="ChEBI" id="CHEBI:30616"/>
        <dbReference type="ChEBI" id="CHEBI:61977"/>
        <dbReference type="ChEBI" id="CHEBI:456216"/>
        <dbReference type="EC" id="2.7.11.1"/>
    </reaction>
</comment>
<evidence type="ECO:0000259" key="13">
    <source>
        <dbReference type="PROSITE" id="PS50011"/>
    </source>
</evidence>
<evidence type="ECO:0000256" key="1">
    <source>
        <dbReference type="ARBA" id="ARBA00001946"/>
    </source>
</evidence>
<evidence type="ECO:0000256" key="6">
    <source>
        <dbReference type="ARBA" id="ARBA00022723"/>
    </source>
</evidence>
<dbReference type="PANTHER" id="PTHR45852:SF1">
    <property type="entry name" value="SERINE_THREONINE-PROTEIN KINASE RIO2"/>
    <property type="match status" value="1"/>
</dbReference>
<evidence type="ECO:0000256" key="11">
    <source>
        <dbReference type="ARBA" id="ARBA00047899"/>
    </source>
</evidence>
<dbReference type="EMBL" id="DTDH01000159">
    <property type="protein sequence ID" value="HGT98865.1"/>
    <property type="molecule type" value="Genomic_DNA"/>
</dbReference>
<comment type="catalytic activity">
    <reaction evidence="12">
        <text>L-seryl-[protein] + ATP = O-phospho-L-seryl-[protein] + ADP + H(+)</text>
        <dbReference type="Rhea" id="RHEA:17989"/>
        <dbReference type="Rhea" id="RHEA-COMP:9863"/>
        <dbReference type="Rhea" id="RHEA-COMP:11604"/>
        <dbReference type="ChEBI" id="CHEBI:15378"/>
        <dbReference type="ChEBI" id="CHEBI:29999"/>
        <dbReference type="ChEBI" id="CHEBI:30616"/>
        <dbReference type="ChEBI" id="CHEBI:83421"/>
        <dbReference type="ChEBI" id="CHEBI:456216"/>
        <dbReference type="EC" id="2.7.11.1"/>
    </reaction>
</comment>
<dbReference type="InterPro" id="IPR011009">
    <property type="entry name" value="Kinase-like_dom_sf"/>
</dbReference>
<dbReference type="InterPro" id="IPR036388">
    <property type="entry name" value="WH-like_DNA-bd_sf"/>
</dbReference>
<evidence type="ECO:0000313" key="15">
    <source>
        <dbReference type="EMBL" id="HGT98865.1"/>
    </source>
</evidence>
<feature type="domain" description="Protein kinase" evidence="13">
    <location>
        <begin position="94"/>
        <end position="300"/>
    </location>
</feature>
<evidence type="ECO:0000256" key="8">
    <source>
        <dbReference type="ARBA" id="ARBA00022777"/>
    </source>
</evidence>
<accession>A0A7J3MZ83</accession>
<evidence type="ECO:0000256" key="4">
    <source>
        <dbReference type="ARBA" id="ARBA00022527"/>
    </source>
</evidence>
<evidence type="ECO:0000256" key="9">
    <source>
        <dbReference type="ARBA" id="ARBA00022840"/>
    </source>
</evidence>
<dbReference type="Gene3D" id="1.10.510.10">
    <property type="entry name" value="Transferase(Phosphotransferase) domain 1"/>
    <property type="match status" value="1"/>
</dbReference>
<dbReference type="PANTHER" id="PTHR45852">
    <property type="entry name" value="SER/THR-PROTEIN KINASE RIO2"/>
    <property type="match status" value="1"/>
</dbReference>
<dbReference type="Gene3D" id="1.10.10.10">
    <property type="entry name" value="Winged helix-like DNA-binding domain superfamily/Winged helix DNA-binding domain"/>
    <property type="match status" value="1"/>
</dbReference>
<dbReference type="GO" id="GO:0030490">
    <property type="term" value="P:maturation of SSU-rRNA"/>
    <property type="evidence" value="ECO:0007669"/>
    <property type="project" value="TreeGrafter"/>
</dbReference>
<dbReference type="GO" id="GO:0005829">
    <property type="term" value="C:cytosol"/>
    <property type="evidence" value="ECO:0007669"/>
    <property type="project" value="TreeGrafter"/>
</dbReference>
<evidence type="ECO:0000256" key="3">
    <source>
        <dbReference type="ARBA" id="ARBA00012513"/>
    </source>
</evidence>
<dbReference type="GO" id="GO:0005524">
    <property type="term" value="F:ATP binding"/>
    <property type="evidence" value="ECO:0007669"/>
    <property type="project" value="UniProtKB-KW"/>
</dbReference>
<protein>
    <recommendedName>
        <fullName evidence="3">non-specific serine/threonine protein kinase</fullName>
        <ecNumber evidence="3">2.7.11.1</ecNumber>
    </recommendedName>
</protein>
<dbReference type="SMART" id="SM00090">
    <property type="entry name" value="RIO"/>
    <property type="match status" value="1"/>
</dbReference>
<evidence type="ECO:0000313" key="14">
    <source>
        <dbReference type="EMBL" id="HFQ78470.1"/>
    </source>
</evidence>
<comment type="caution">
    <text evidence="15">The sequence shown here is derived from an EMBL/GenBank/DDBJ whole genome shotgun (WGS) entry which is preliminary data.</text>
</comment>
<reference evidence="15" key="1">
    <citation type="journal article" date="2020" name="mSystems">
        <title>Genome- and Community-Level Interaction Insights into Carbon Utilization and Element Cycling Functions of Hydrothermarchaeota in Hydrothermal Sediment.</title>
        <authorList>
            <person name="Zhou Z."/>
            <person name="Liu Y."/>
            <person name="Xu W."/>
            <person name="Pan J."/>
            <person name="Luo Z.H."/>
            <person name="Li M."/>
        </authorList>
    </citation>
    <scope>NUCLEOTIDE SEQUENCE [LARGE SCALE GENOMIC DNA]</scope>
    <source>
        <strain evidence="14">SpSt-629</strain>
        <strain evidence="15">SpSt-688</strain>
    </source>
</reference>
<dbReference type="InterPro" id="IPR008266">
    <property type="entry name" value="Tyr_kinase_AS"/>
</dbReference>
<dbReference type="InterPro" id="IPR036390">
    <property type="entry name" value="WH_DNA-bd_sf"/>
</dbReference>
<keyword evidence="5" id="KW-0808">Transferase</keyword>
<keyword evidence="7" id="KW-0547">Nucleotide-binding</keyword>
<gene>
    <name evidence="14" type="ORF">ENT99_02040</name>
    <name evidence="15" type="ORF">ENU64_05490</name>
</gene>
<dbReference type="InterPro" id="IPR018934">
    <property type="entry name" value="RIO_dom"/>
</dbReference>
<dbReference type="PROSITE" id="PS01245">
    <property type="entry name" value="RIO1"/>
    <property type="match status" value="1"/>
</dbReference>
<dbReference type="Pfam" id="PF01163">
    <property type="entry name" value="RIO1"/>
    <property type="match status" value="1"/>
</dbReference>
<dbReference type="Gene3D" id="3.30.200.20">
    <property type="entry name" value="Phosphorylase Kinase, domain 1"/>
    <property type="match status" value="1"/>
</dbReference>
<dbReference type="GO" id="GO:0004674">
    <property type="term" value="F:protein serine/threonine kinase activity"/>
    <property type="evidence" value="ECO:0007669"/>
    <property type="project" value="UniProtKB-KW"/>
</dbReference>
<keyword evidence="9" id="KW-0067">ATP-binding</keyword>
<dbReference type="EC" id="2.7.11.1" evidence="3"/>
<name>A0A7J3MZ83_9CREN</name>
<evidence type="ECO:0000256" key="7">
    <source>
        <dbReference type="ARBA" id="ARBA00022741"/>
    </source>
</evidence>
<comment type="cofactor">
    <cofactor evidence="1">
        <name>Mg(2+)</name>
        <dbReference type="ChEBI" id="CHEBI:18420"/>
    </cofactor>
</comment>
<dbReference type="GO" id="GO:0030688">
    <property type="term" value="C:preribosome, small subunit precursor"/>
    <property type="evidence" value="ECO:0007669"/>
    <property type="project" value="TreeGrafter"/>
</dbReference>
<dbReference type="InterPro" id="IPR000687">
    <property type="entry name" value="RIO_kinase"/>
</dbReference>
<dbReference type="GO" id="GO:0046872">
    <property type="term" value="F:metal ion binding"/>
    <property type="evidence" value="ECO:0007669"/>
    <property type="project" value="UniProtKB-KW"/>
</dbReference>
<dbReference type="InterPro" id="IPR015285">
    <property type="entry name" value="RIO2_wHTH_N"/>
</dbReference>
<evidence type="ECO:0000256" key="5">
    <source>
        <dbReference type="ARBA" id="ARBA00022679"/>
    </source>
</evidence>
<dbReference type="PROSITE" id="PS50011">
    <property type="entry name" value="PROTEIN_KINASE_DOM"/>
    <property type="match status" value="1"/>
</dbReference>
<dbReference type="AlphaFoldDB" id="A0A7J3MZ83"/>
<dbReference type="EMBL" id="DTAU01000044">
    <property type="protein sequence ID" value="HFQ78470.1"/>
    <property type="molecule type" value="Genomic_DNA"/>
</dbReference>
<sequence>MAKIGIIYRKLVPEDFILLRFLVRNLNKFEYVPLDFVVRKFEERYTQKEIVARIKKLFQLKLLVKHPTIESYRVTFLGLDCLALNILVYKGVIKAIDDRIGIGKESEIYRGLGNDDKLIAIKFYRIGRQCFRHVTKYRGYYENIEHGRWLHKSIIAGKREREALYLLNKYLIGNIPKIYGGILHTVAIEFIDGLMLYEVKELIDPYNVFNQIINTVKTIYRTVGMVHGDLSEYNILVNSSDDEEKIYIIDWPQYTLSTDPMALRLLERDVKHIVGFFRRRFHLDISLEETLKYVLENNKT</sequence>
<keyword evidence="4 15" id="KW-0723">Serine/threonine-protein kinase</keyword>